<dbReference type="SMART" id="SM01415">
    <property type="entry name" value="DUF106"/>
    <property type="match status" value="1"/>
</dbReference>
<dbReference type="GO" id="GO:0016020">
    <property type="term" value="C:membrane"/>
    <property type="evidence" value="ECO:0007669"/>
    <property type="project" value="UniProtKB-SubCell"/>
</dbReference>
<feature type="transmembrane region" description="Helical" evidence="6">
    <location>
        <begin position="111"/>
        <end position="129"/>
    </location>
</feature>
<evidence type="ECO:0000313" key="7">
    <source>
        <dbReference type="EMBL" id="RLG70184.1"/>
    </source>
</evidence>
<dbReference type="InterPro" id="IPR002809">
    <property type="entry name" value="EMC3/TMCO1"/>
</dbReference>
<evidence type="ECO:0000256" key="4">
    <source>
        <dbReference type="ARBA" id="ARBA00023136"/>
    </source>
</evidence>
<keyword evidence="3 6" id="KW-1133">Transmembrane helix</keyword>
<comment type="caution">
    <text evidence="7">The sequence shown here is derived from an EMBL/GenBank/DDBJ whole genome shotgun (WGS) entry which is preliminary data.</text>
</comment>
<gene>
    <name evidence="7" type="ORF">DRO07_00755</name>
</gene>
<feature type="transmembrane region" description="Helical" evidence="6">
    <location>
        <begin position="80"/>
        <end position="99"/>
    </location>
</feature>
<dbReference type="EMBL" id="QMWO01000016">
    <property type="protein sequence ID" value="RLG70184.1"/>
    <property type="molecule type" value="Genomic_DNA"/>
</dbReference>
<evidence type="ECO:0000256" key="6">
    <source>
        <dbReference type="SAM" id="Phobius"/>
    </source>
</evidence>
<accession>A0A497JGR4</accession>
<evidence type="ECO:0000256" key="1">
    <source>
        <dbReference type="ARBA" id="ARBA00004141"/>
    </source>
</evidence>
<evidence type="ECO:0000313" key="8">
    <source>
        <dbReference type="Proteomes" id="UP000277633"/>
    </source>
</evidence>
<protein>
    <recommendedName>
        <fullName evidence="9">DUF106 domain-containing protein</fullName>
    </recommendedName>
</protein>
<keyword evidence="4 6" id="KW-0472">Membrane</keyword>
<reference evidence="7 8" key="1">
    <citation type="submission" date="2018-06" db="EMBL/GenBank/DDBJ databases">
        <title>Extensive metabolic versatility and redundancy in microbially diverse, dynamic hydrothermal sediments.</title>
        <authorList>
            <person name="Dombrowski N."/>
            <person name="Teske A."/>
            <person name="Baker B.J."/>
        </authorList>
    </citation>
    <scope>NUCLEOTIDE SEQUENCE [LARGE SCALE GENOMIC DNA]</scope>
    <source>
        <strain evidence="7">B9_G13</strain>
    </source>
</reference>
<organism evidence="7 8">
    <name type="scientific">Candidatus Iainarchaeum sp</name>
    <dbReference type="NCBI Taxonomy" id="3101447"/>
    <lineage>
        <taxon>Archaea</taxon>
        <taxon>Candidatus Iainarchaeota</taxon>
        <taxon>Candidatus Iainarchaeia</taxon>
        <taxon>Candidatus Iainarchaeales</taxon>
        <taxon>Candidatus Iainarchaeaceae</taxon>
        <taxon>Candidatus Iainarchaeum</taxon>
    </lineage>
</organism>
<comment type="subcellular location">
    <subcellularLocation>
        <location evidence="1">Membrane</location>
        <topology evidence="1">Multi-pass membrane protein</topology>
    </subcellularLocation>
</comment>
<dbReference type="Proteomes" id="UP000277633">
    <property type="component" value="Unassembled WGS sequence"/>
</dbReference>
<name>A0A497JGR4_9ARCH</name>
<dbReference type="AlphaFoldDB" id="A0A497JGR4"/>
<evidence type="ECO:0000256" key="5">
    <source>
        <dbReference type="SAM" id="Coils"/>
    </source>
</evidence>
<evidence type="ECO:0008006" key="9">
    <source>
        <dbReference type="Google" id="ProtNLM"/>
    </source>
</evidence>
<evidence type="ECO:0000256" key="3">
    <source>
        <dbReference type="ARBA" id="ARBA00022989"/>
    </source>
</evidence>
<feature type="transmembrane region" description="Helical" evidence="6">
    <location>
        <begin position="12"/>
        <end position="28"/>
    </location>
</feature>
<evidence type="ECO:0000256" key="2">
    <source>
        <dbReference type="ARBA" id="ARBA00022692"/>
    </source>
</evidence>
<keyword evidence="2 6" id="KW-0812">Transmembrane</keyword>
<proteinExistence type="predicted"/>
<keyword evidence="5" id="KW-0175">Coiled coil</keyword>
<feature type="coiled-coil region" evidence="5">
    <location>
        <begin position="38"/>
        <end position="76"/>
    </location>
</feature>
<sequence length="139" mass="16245">MVFISPEIDLLLIALMLVTIFNTVSTIVRNRIMGKGHMEEIKKKQKEFKELMEKTDKDSQKRLKELEQELLETNLKMMKASMPTMLLSLGIVTVLWPWLQAEYSQYTFPIVGSWLFYYIVISLIFSIIISKVQKIILKA</sequence>